<dbReference type="HOGENOM" id="CLU_151709_0_0_2"/>
<dbReference type="AlphaFoldDB" id="D8J770"/>
<dbReference type="Proteomes" id="UP000011645">
    <property type="component" value="Unassembled WGS sequence"/>
</dbReference>
<dbReference type="OrthoDB" id="373858at2157"/>
<proteinExistence type="predicted"/>
<name>D8J770_HALJB</name>
<evidence type="ECO:0000313" key="5">
    <source>
        <dbReference type="Proteomes" id="UP000011645"/>
    </source>
</evidence>
<feature type="domain" description="Transcription regulator PadR N-terminal" evidence="1">
    <location>
        <begin position="11"/>
        <end position="79"/>
    </location>
</feature>
<evidence type="ECO:0000313" key="3">
    <source>
        <dbReference type="EMBL" id="ELY33990.1"/>
    </source>
</evidence>
<dbReference type="RefSeq" id="WP_008418176.1">
    <property type="nucleotide sequence ID" value="NC_014297.1"/>
</dbReference>
<sequence>MNELTGVQRDLLYIIAGCDETYEFRIKDKLERYYQTEVTHDRLYPNLDALVDDELLDRKEHNDQPDEYVMTAQGQKEVETRREWENNYLESNFSV</sequence>
<dbReference type="InterPro" id="IPR036390">
    <property type="entry name" value="WH_DNA-bd_sf"/>
</dbReference>
<dbReference type="GeneID" id="9418372"/>
<dbReference type="Gene3D" id="1.10.10.10">
    <property type="entry name" value="Winged helix-like DNA-binding domain superfamily/Winged helix DNA-binding domain"/>
    <property type="match status" value="1"/>
</dbReference>
<dbReference type="EMBL" id="CP002062">
    <property type="protein sequence ID" value="ADJ13965.1"/>
    <property type="molecule type" value="Genomic_DNA"/>
</dbReference>
<dbReference type="EMBL" id="AOHV01000042">
    <property type="protein sequence ID" value="ELY33990.1"/>
    <property type="molecule type" value="Genomic_DNA"/>
</dbReference>
<keyword evidence="5" id="KW-1185">Reference proteome</keyword>
<gene>
    <name evidence="2" type="ordered locus">HacjB3_02860</name>
    <name evidence="3" type="ORF">C497_16452</name>
</gene>
<reference evidence="2 4" key="1">
    <citation type="journal article" date="2010" name="J. Bacteriol.">
        <title>Complete genome sequence of Halalkalicoccus jeotgali B3(T), an extremely halophilic archaeon.</title>
        <authorList>
            <person name="Roh S.W."/>
            <person name="Nam Y.D."/>
            <person name="Nam S.H."/>
            <person name="Choi S.H."/>
            <person name="Park H.S."/>
            <person name="Bae J.W."/>
        </authorList>
    </citation>
    <scope>NUCLEOTIDE SEQUENCE [LARGE SCALE GENOMIC DNA]</scope>
    <source>
        <strain evidence="2">B3</strain>
        <strain evidence="4">DSM 18796 / CECT 7217 / JCM 14584 / KCTC 4019 / B3</strain>
    </source>
</reference>
<accession>D8J770</accession>
<dbReference type="eggNOG" id="arCOG00005">
    <property type="taxonomic scope" value="Archaea"/>
</dbReference>
<dbReference type="PATRIC" id="fig|795797.18.peg.572"/>
<evidence type="ECO:0000259" key="1">
    <source>
        <dbReference type="Pfam" id="PF03551"/>
    </source>
</evidence>
<dbReference type="InterPro" id="IPR005149">
    <property type="entry name" value="Tscrpt_reg_PadR_N"/>
</dbReference>
<evidence type="ECO:0000313" key="4">
    <source>
        <dbReference type="Proteomes" id="UP000000390"/>
    </source>
</evidence>
<reference evidence="3 5" key="2">
    <citation type="journal article" date="2014" name="PLoS Genet.">
        <title>Phylogenetically driven sequencing of extremely halophilic archaea reveals strategies for static and dynamic osmo-response.</title>
        <authorList>
            <person name="Becker E.A."/>
            <person name="Seitzer P.M."/>
            <person name="Tritt A."/>
            <person name="Larsen D."/>
            <person name="Krusor M."/>
            <person name="Yao A.I."/>
            <person name="Wu D."/>
            <person name="Madern D."/>
            <person name="Eisen J.A."/>
            <person name="Darling A.E."/>
            <person name="Facciotti M.T."/>
        </authorList>
    </citation>
    <scope>NUCLEOTIDE SEQUENCE [LARGE SCALE GENOMIC DNA]</scope>
    <source>
        <strain evidence="3">B3</strain>
        <strain evidence="5">DSM 18796 / CECT 7217 / JCM 14584 / KCTC 4019 / B3</strain>
    </source>
</reference>
<dbReference type="Proteomes" id="UP000000390">
    <property type="component" value="Chromosome"/>
</dbReference>
<dbReference type="InterPro" id="IPR036388">
    <property type="entry name" value="WH-like_DNA-bd_sf"/>
</dbReference>
<dbReference type="Pfam" id="PF03551">
    <property type="entry name" value="PadR"/>
    <property type="match status" value="1"/>
</dbReference>
<evidence type="ECO:0000313" key="2">
    <source>
        <dbReference type="EMBL" id="ADJ13965.1"/>
    </source>
</evidence>
<protein>
    <recommendedName>
        <fullName evidence="1">Transcription regulator PadR N-terminal domain-containing protein</fullName>
    </recommendedName>
</protein>
<dbReference type="KEGG" id="hje:HacjB3_02860"/>
<dbReference type="SUPFAM" id="SSF46785">
    <property type="entry name" value="Winged helix' DNA-binding domain"/>
    <property type="match status" value="1"/>
</dbReference>
<organism evidence="2 4">
    <name type="scientific">Halalkalicoccus jeotgali (strain DSM 18796 / CECT 7217 / JCM 14584 / KCTC 4019 / B3)</name>
    <dbReference type="NCBI Taxonomy" id="795797"/>
    <lineage>
        <taxon>Archaea</taxon>
        <taxon>Methanobacteriati</taxon>
        <taxon>Methanobacteriota</taxon>
        <taxon>Stenosarchaea group</taxon>
        <taxon>Halobacteria</taxon>
        <taxon>Halobacteriales</taxon>
        <taxon>Halococcaceae</taxon>
        <taxon>Halalkalicoccus</taxon>
    </lineage>
</organism>